<dbReference type="PANTHER" id="PTHR30093">
    <property type="entry name" value="GENERAL SECRETION PATHWAY PROTEIN G"/>
    <property type="match status" value="1"/>
</dbReference>
<name>A0A1I5R1K6_9BACT</name>
<evidence type="ECO:0000256" key="1">
    <source>
        <dbReference type="ARBA" id="ARBA00005233"/>
    </source>
</evidence>
<dbReference type="OrthoDB" id="5349145at2"/>
<evidence type="ECO:0000313" key="4">
    <source>
        <dbReference type="Proteomes" id="UP000199227"/>
    </source>
</evidence>
<dbReference type="NCBIfam" id="TIGR02532">
    <property type="entry name" value="IV_pilin_GFxxxE"/>
    <property type="match status" value="1"/>
</dbReference>
<sequence length="173" mass="18869">MKSKAFTMIELIFVIVIIGILASVAIPKFSNLTSNAKISSELSTASAVETAIESAHSEWIVSDCNFSWGADKTSNCSQNPNSVSNEFNCSAGYPQNLGDCNNNPFKYILKNAEALKNDWNCTTKSNGIVIFQGPASKSNSGVKDGNEIKPDQCDYWEYNRSKGSFKLIDLNCS</sequence>
<dbReference type="PANTHER" id="PTHR30093:SF34">
    <property type="entry name" value="PREPILIN PEPTIDASE-DEPENDENT PROTEIN D"/>
    <property type="match status" value="1"/>
</dbReference>
<dbReference type="SUPFAM" id="SSF54523">
    <property type="entry name" value="Pili subunits"/>
    <property type="match status" value="1"/>
</dbReference>
<comment type="similarity">
    <text evidence="1">Belongs to the N-Me-Phe pilin family.</text>
</comment>
<evidence type="ECO:0000313" key="3">
    <source>
        <dbReference type="EMBL" id="SFP52365.1"/>
    </source>
</evidence>
<dbReference type="InterPro" id="IPR045584">
    <property type="entry name" value="Pilin-like"/>
</dbReference>
<dbReference type="STRING" id="223786.SAMN05216234_1243"/>
<evidence type="ECO:0000256" key="2">
    <source>
        <dbReference type="ARBA" id="ARBA00022481"/>
    </source>
</evidence>
<accession>A0A1I5R1K6</accession>
<gene>
    <name evidence="3" type="ORF">SAMN05216234_1243</name>
</gene>
<proteinExistence type="inferred from homology"/>
<dbReference type="Gene3D" id="3.30.700.10">
    <property type="entry name" value="Glycoprotein, Type 4 Pilin"/>
    <property type="match status" value="1"/>
</dbReference>
<reference evidence="3 4" key="1">
    <citation type="submission" date="2016-10" db="EMBL/GenBank/DDBJ databases">
        <authorList>
            <person name="de Groot N.N."/>
        </authorList>
    </citation>
    <scope>NUCLEOTIDE SEQUENCE [LARGE SCALE GENOMIC DNA]</scope>
    <source>
        <strain evidence="3 4">EP1-55-1</strain>
    </source>
</reference>
<dbReference type="EMBL" id="FOXB01000024">
    <property type="protein sequence ID" value="SFP52365.1"/>
    <property type="molecule type" value="Genomic_DNA"/>
</dbReference>
<dbReference type="InterPro" id="IPR012902">
    <property type="entry name" value="N_methyl_site"/>
</dbReference>
<keyword evidence="4" id="KW-1185">Reference proteome</keyword>
<dbReference type="RefSeq" id="WP_092912775.1">
    <property type="nucleotide sequence ID" value="NZ_CP136593.1"/>
</dbReference>
<dbReference type="Pfam" id="PF07963">
    <property type="entry name" value="N_methyl"/>
    <property type="match status" value="1"/>
</dbReference>
<dbReference type="Proteomes" id="UP000199227">
    <property type="component" value="Unassembled WGS sequence"/>
</dbReference>
<dbReference type="GO" id="GO:0044096">
    <property type="term" value="C:type IV pilus"/>
    <property type="evidence" value="ECO:0007669"/>
    <property type="project" value="TreeGrafter"/>
</dbReference>
<dbReference type="GO" id="GO:0043107">
    <property type="term" value="P:type IV pilus-dependent motility"/>
    <property type="evidence" value="ECO:0007669"/>
    <property type="project" value="TreeGrafter"/>
</dbReference>
<dbReference type="AlphaFoldDB" id="A0A1I5R1K6"/>
<organism evidence="3 4">
    <name type="scientific">Hydrogenimonas thermophila</name>
    <dbReference type="NCBI Taxonomy" id="223786"/>
    <lineage>
        <taxon>Bacteria</taxon>
        <taxon>Pseudomonadati</taxon>
        <taxon>Campylobacterota</taxon>
        <taxon>Epsilonproteobacteria</taxon>
        <taxon>Campylobacterales</taxon>
        <taxon>Hydrogenimonadaceae</taxon>
        <taxon>Hydrogenimonas</taxon>
    </lineage>
</organism>
<keyword evidence="2" id="KW-0488">Methylation</keyword>
<protein>
    <submittedName>
        <fullName evidence="3">Prepilin-type N-terminal cleavage/methylation domain-containing protein</fullName>
    </submittedName>
</protein>